<evidence type="ECO:0000259" key="6">
    <source>
        <dbReference type="Pfam" id="PF00394"/>
    </source>
</evidence>
<protein>
    <recommendedName>
        <fullName evidence="11">Copper oxidase</fullName>
    </recommendedName>
</protein>
<keyword evidence="3" id="KW-0186">Copper</keyword>
<dbReference type="InterPro" id="IPR001117">
    <property type="entry name" value="Cu-oxidase_2nd"/>
</dbReference>
<dbReference type="AlphaFoldDB" id="A0A8J2UD66"/>
<evidence type="ECO:0000256" key="5">
    <source>
        <dbReference type="SAM" id="SignalP"/>
    </source>
</evidence>
<dbReference type="SUPFAM" id="SSF49503">
    <property type="entry name" value="Cupredoxins"/>
    <property type="match status" value="3"/>
</dbReference>
<dbReference type="GO" id="GO:0005507">
    <property type="term" value="F:copper ion binding"/>
    <property type="evidence" value="ECO:0007669"/>
    <property type="project" value="InterPro"/>
</dbReference>
<dbReference type="InterPro" id="IPR008972">
    <property type="entry name" value="Cupredoxin"/>
</dbReference>
<feature type="domain" description="Plastocyanin-like" evidence="6">
    <location>
        <begin position="185"/>
        <end position="323"/>
    </location>
</feature>
<keyword evidence="1" id="KW-0479">Metal-binding</keyword>
<gene>
    <name evidence="9" type="ORF">GCM10011511_22360</name>
</gene>
<comment type="caution">
    <text evidence="9">The sequence shown here is derived from an EMBL/GenBank/DDBJ whole genome shotgun (WGS) entry which is preliminary data.</text>
</comment>
<dbReference type="RefSeq" id="WP_188931512.1">
    <property type="nucleotide sequence ID" value="NZ_BMJC01000002.1"/>
</dbReference>
<evidence type="ECO:0000259" key="7">
    <source>
        <dbReference type="Pfam" id="PF07731"/>
    </source>
</evidence>
<dbReference type="InterPro" id="IPR011707">
    <property type="entry name" value="Cu-oxidase-like_N"/>
</dbReference>
<dbReference type="InterPro" id="IPR034279">
    <property type="entry name" value="CuRO_3_CopA"/>
</dbReference>
<evidence type="ECO:0008006" key="11">
    <source>
        <dbReference type="Google" id="ProtNLM"/>
    </source>
</evidence>
<dbReference type="PROSITE" id="PS00079">
    <property type="entry name" value="MULTICOPPER_OXIDASE1"/>
    <property type="match status" value="1"/>
</dbReference>
<dbReference type="PROSITE" id="PS00080">
    <property type="entry name" value="MULTICOPPER_OXIDASE2"/>
    <property type="match status" value="1"/>
</dbReference>
<accession>A0A8J2UD66</accession>
<reference evidence="9" key="2">
    <citation type="submission" date="2020-09" db="EMBL/GenBank/DDBJ databases">
        <authorList>
            <person name="Sun Q."/>
            <person name="Zhou Y."/>
        </authorList>
    </citation>
    <scope>NUCLEOTIDE SEQUENCE</scope>
    <source>
        <strain evidence="9">CGMCC 1.15448</strain>
    </source>
</reference>
<evidence type="ECO:0000256" key="2">
    <source>
        <dbReference type="ARBA" id="ARBA00023002"/>
    </source>
</evidence>
<evidence type="ECO:0000256" key="4">
    <source>
        <dbReference type="SAM" id="MobiDB-lite"/>
    </source>
</evidence>
<dbReference type="Pfam" id="PF00394">
    <property type="entry name" value="Cu-oxidase"/>
    <property type="match status" value="1"/>
</dbReference>
<dbReference type="CDD" id="cd13896">
    <property type="entry name" value="CuRO_3_CopA"/>
    <property type="match status" value="1"/>
</dbReference>
<feature type="domain" description="Plastocyanin-like" evidence="8">
    <location>
        <begin position="33"/>
        <end position="144"/>
    </location>
</feature>
<dbReference type="CDD" id="cd13874">
    <property type="entry name" value="CuRO_2_CopA"/>
    <property type="match status" value="1"/>
</dbReference>
<dbReference type="Proteomes" id="UP000607559">
    <property type="component" value="Unassembled WGS sequence"/>
</dbReference>
<dbReference type="InterPro" id="IPR002355">
    <property type="entry name" value="Cu_oxidase_Cu_BS"/>
</dbReference>
<dbReference type="PANTHER" id="PTHR11709:SF394">
    <property type="entry name" value="FI03373P-RELATED"/>
    <property type="match status" value="1"/>
</dbReference>
<feature type="region of interest" description="Disordered" evidence="4">
    <location>
        <begin position="397"/>
        <end position="428"/>
    </location>
</feature>
<reference evidence="9" key="1">
    <citation type="journal article" date="2014" name="Int. J. Syst. Evol. Microbiol.">
        <title>Complete genome sequence of Corynebacterium casei LMG S-19264T (=DSM 44701T), isolated from a smear-ripened cheese.</title>
        <authorList>
            <consortium name="US DOE Joint Genome Institute (JGI-PGF)"/>
            <person name="Walter F."/>
            <person name="Albersmeier A."/>
            <person name="Kalinowski J."/>
            <person name="Ruckert C."/>
        </authorList>
    </citation>
    <scope>NUCLEOTIDE SEQUENCE</scope>
    <source>
        <strain evidence="9">CGMCC 1.15448</strain>
    </source>
</reference>
<evidence type="ECO:0000256" key="3">
    <source>
        <dbReference type="ARBA" id="ARBA00023008"/>
    </source>
</evidence>
<dbReference type="GO" id="GO:0016491">
    <property type="term" value="F:oxidoreductase activity"/>
    <property type="evidence" value="ECO:0007669"/>
    <property type="project" value="UniProtKB-KW"/>
</dbReference>
<dbReference type="InterPro" id="IPR011706">
    <property type="entry name" value="Cu-oxidase_C"/>
</dbReference>
<evidence type="ECO:0000313" key="9">
    <source>
        <dbReference type="EMBL" id="GGA98577.1"/>
    </source>
</evidence>
<dbReference type="PANTHER" id="PTHR11709">
    <property type="entry name" value="MULTI-COPPER OXIDASE"/>
    <property type="match status" value="1"/>
</dbReference>
<dbReference type="Pfam" id="PF07732">
    <property type="entry name" value="Cu-oxidase_3"/>
    <property type="match status" value="1"/>
</dbReference>
<name>A0A8J2UD66_9BACT</name>
<keyword evidence="10" id="KW-1185">Reference proteome</keyword>
<feature type="chain" id="PRO_5035231587" description="Copper oxidase" evidence="5">
    <location>
        <begin position="20"/>
        <end position="743"/>
    </location>
</feature>
<keyword evidence="5" id="KW-0732">Signal</keyword>
<dbReference type="InterPro" id="IPR033138">
    <property type="entry name" value="Cu_oxidase_CS"/>
</dbReference>
<evidence type="ECO:0000313" key="10">
    <source>
        <dbReference type="Proteomes" id="UP000607559"/>
    </source>
</evidence>
<dbReference type="Pfam" id="PF07731">
    <property type="entry name" value="Cu-oxidase_2"/>
    <property type="match status" value="1"/>
</dbReference>
<dbReference type="Gene3D" id="2.60.40.420">
    <property type="entry name" value="Cupredoxins - blue copper proteins"/>
    <property type="match status" value="3"/>
</dbReference>
<feature type="domain" description="Plastocyanin-like" evidence="7">
    <location>
        <begin position="431"/>
        <end position="546"/>
    </location>
</feature>
<evidence type="ECO:0000259" key="8">
    <source>
        <dbReference type="Pfam" id="PF07732"/>
    </source>
</evidence>
<organism evidence="9 10">
    <name type="scientific">Puia dinghuensis</name>
    <dbReference type="NCBI Taxonomy" id="1792502"/>
    <lineage>
        <taxon>Bacteria</taxon>
        <taxon>Pseudomonadati</taxon>
        <taxon>Bacteroidota</taxon>
        <taxon>Chitinophagia</taxon>
        <taxon>Chitinophagales</taxon>
        <taxon>Chitinophagaceae</taxon>
        <taxon>Puia</taxon>
    </lineage>
</organism>
<sequence>MRSLVIGLLVVLTGMSAHAQYSPHRVVYNLCITDTMVNYTGHHRHAIAVNGTLPGPTLEFTEGDTAEIHIHNHMMMETSVHWHGVIVPNQYDGVSYLTSPPIKPMGEYTAVFPIVQNGTYWYHSHTMLQEQVGLYGAIVIHKRQAPLQPGEPSSAQVPPEQVVLLSDWTDETPYEVQRSLHYATDWYAIRKGSTQNYAAAIKAHRLHTKLTNEWKRMLPMDVSDVYYNKFLVNGKPEEAQKQYKPGDKVRLRVINGSSSTYFWLQYAGGSITVVANDGKDVEPVVVDRLIVGVSETYDLIVTIPGDSGYAFRATAEDRTGATTLWLGNGPQKALPPLPVLNYFEGMNMMNGMMNSSGGMKMMDMKMTNQTMDMNSVMYAEQSGTTLNYGMLRSPVKTTLPAGNPAPMTSDSVPAGNPPPDSAAPRTPGAPTRVFYFNLTGNMNRYVWTINNKAVSETDKILIRHGDNVRIILYNGTMMRHPMHLHGHFFRLLNGQGDYAPLKTVVDIMPMETDTLEFAATESGDWFFHCHILYHMMSGMGRIFHYEDSPPPPGIPHPQKALKHLYSDDREIRPMARIGLESNGSDGEAQLANTRYRFQTEWRLGTDSRKGYESESHLGRYLGTMQYWLPYIGWDFRYRSLITTEKNLFGQTDTKNHRDVFCAGVQYTLPMLVIADARIDTRGSLRFQLSREDLPLTSRLRFSFMINTDKEYMAGLRYIVTKYFGFSTHYDSDMGYGAGITINY</sequence>
<proteinExistence type="predicted"/>
<feature type="signal peptide" evidence="5">
    <location>
        <begin position="1"/>
        <end position="19"/>
    </location>
</feature>
<dbReference type="EMBL" id="BMJC01000002">
    <property type="protein sequence ID" value="GGA98577.1"/>
    <property type="molecule type" value="Genomic_DNA"/>
</dbReference>
<evidence type="ECO:0000256" key="1">
    <source>
        <dbReference type="ARBA" id="ARBA00022723"/>
    </source>
</evidence>
<dbReference type="InterPro" id="IPR045087">
    <property type="entry name" value="Cu-oxidase_fam"/>
</dbReference>
<dbReference type="InterPro" id="IPR034282">
    <property type="entry name" value="CuRO_2_CopA"/>
</dbReference>
<keyword evidence="2" id="KW-0560">Oxidoreductase</keyword>